<dbReference type="InterPro" id="IPR003594">
    <property type="entry name" value="HATPase_dom"/>
</dbReference>
<dbReference type="EMBL" id="FTNM01000004">
    <property type="protein sequence ID" value="SIR23819.1"/>
    <property type="molecule type" value="Genomic_DNA"/>
</dbReference>
<dbReference type="InterPro" id="IPR003660">
    <property type="entry name" value="HAMP_dom"/>
</dbReference>
<keyword evidence="9" id="KW-0902">Two-component regulatory system</keyword>
<keyword evidence="8 11" id="KW-1133">Transmembrane helix</keyword>
<reference evidence="15" key="1">
    <citation type="submission" date="2017-01" db="EMBL/GenBank/DDBJ databases">
        <authorList>
            <person name="Varghese N."/>
            <person name="Submissions S."/>
        </authorList>
    </citation>
    <scope>NUCLEOTIDE SEQUENCE [LARGE SCALE GENOMIC DNA]</scope>
    <source>
        <strain evidence="15">DM9</strain>
    </source>
</reference>
<feature type="domain" description="Histidine kinase" evidence="12">
    <location>
        <begin position="238"/>
        <end position="456"/>
    </location>
</feature>
<feature type="domain" description="HAMP" evidence="13">
    <location>
        <begin position="177"/>
        <end position="230"/>
    </location>
</feature>
<evidence type="ECO:0000256" key="3">
    <source>
        <dbReference type="ARBA" id="ARBA00012438"/>
    </source>
</evidence>
<dbReference type="Pfam" id="PF00672">
    <property type="entry name" value="HAMP"/>
    <property type="match status" value="1"/>
</dbReference>
<dbReference type="OrthoDB" id="594725at2"/>
<dbReference type="AlphaFoldDB" id="A0A1N6ZAM3"/>
<evidence type="ECO:0000256" key="2">
    <source>
        <dbReference type="ARBA" id="ARBA00004370"/>
    </source>
</evidence>
<dbReference type="PROSITE" id="PS50885">
    <property type="entry name" value="HAMP"/>
    <property type="match status" value="1"/>
</dbReference>
<comment type="subcellular location">
    <subcellularLocation>
        <location evidence="2">Membrane</location>
    </subcellularLocation>
</comment>
<dbReference type="InterPro" id="IPR036097">
    <property type="entry name" value="HisK_dim/P_sf"/>
</dbReference>
<evidence type="ECO:0000256" key="6">
    <source>
        <dbReference type="ARBA" id="ARBA00022692"/>
    </source>
</evidence>
<proteinExistence type="predicted"/>
<evidence type="ECO:0000256" key="7">
    <source>
        <dbReference type="ARBA" id="ARBA00022777"/>
    </source>
</evidence>
<evidence type="ECO:0000313" key="15">
    <source>
        <dbReference type="Proteomes" id="UP000185924"/>
    </source>
</evidence>
<comment type="catalytic activity">
    <reaction evidence="1">
        <text>ATP + protein L-histidine = ADP + protein N-phospho-L-histidine.</text>
        <dbReference type="EC" id="2.7.13.3"/>
    </reaction>
</comment>
<dbReference type="SUPFAM" id="SSF47384">
    <property type="entry name" value="Homodimeric domain of signal transducing histidine kinase"/>
    <property type="match status" value="1"/>
</dbReference>
<dbReference type="PRINTS" id="PR00344">
    <property type="entry name" value="BCTRLSENSOR"/>
</dbReference>
<dbReference type="SMART" id="SM00388">
    <property type="entry name" value="HisKA"/>
    <property type="match status" value="1"/>
</dbReference>
<dbReference type="Pfam" id="PF02518">
    <property type="entry name" value="HATPase_c"/>
    <property type="match status" value="1"/>
</dbReference>
<evidence type="ECO:0000256" key="9">
    <source>
        <dbReference type="ARBA" id="ARBA00023012"/>
    </source>
</evidence>
<dbReference type="Proteomes" id="UP000185924">
    <property type="component" value="Unassembled WGS sequence"/>
</dbReference>
<dbReference type="InterPro" id="IPR036890">
    <property type="entry name" value="HATPase_C_sf"/>
</dbReference>
<sequence length="465" mass="52502">MTIRNKLTLQFAGIFALILVLFSLVIYYFTSLYRQDDFYKRIEGRAYDTAAHILEADEVSERARRSNQIRYYRVLPYEMVSIYRQDGSLFFSDGDGELEVAPEVLERVKEERMVQYAQDERQVVGILYEDNEGDFIVLSSSVDAYSLRKLQHLKVILIVGFLGSMVVILLAGWAFAREALRPITKVVSEVEKISASDLHLRLSDADGKDELSHLAQTFNKMLDRLEMAFEMQSTFVSNASHELRTPLTAMIGELEVALMKPREKEEYQRVLASTLEDARLLAELSNGLLQIAQASVDTSKIKLSQLRFDELLWMAHEQALKRHPGALFNIDFDNLPDDEDRLIVKGNDALLLIAIVNVLENAAKFSPKGEYSTVRLSADRREVVLQVADKGVGIAPHDLRHVFVPFFRANNVRNITGHGIGLPLTESIIKLHKGSISIDSRVNEGTVVTLRLPQAIGFISAKNAF</sequence>
<evidence type="ECO:0000259" key="13">
    <source>
        <dbReference type="PROSITE" id="PS50885"/>
    </source>
</evidence>
<dbReference type="Gene3D" id="6.10.340.10">
    <property type="match status" value="1"/>
</dbReference>
<keyword evidence="7 14" id="KW-0418">Kinase</keyword>
<keyword evidence="10 11" id="KW-0472">Membrane</keyword>
<dbReference type="GO" id="GO:0000155">
    <property type="term" value="F:phosphorelay sensor kinase activity"/>
    <property type="evidence" value="ECO:0007669"/>
    <property type="project" value="InterPro"/>
</dbReference>
<evidence type="ECO:0000256" key="10">
    <source>
        <dbReference type="ARBA" id="ARBA00023136"/>
    </source>
</evidence>
<keyword evidence="4" id="KW-0597">Phosphoprotein</keyword>
<dbReference type="InterPro" id="IPR005467">
    <property type="entry name" value="His_kinase_dom"/>
</dbReference>
<evidence type="ECO:0000259" key="12">
    <source>
        <dbReference type="PROSITE" id="PS50109"/>
    </source>
</evidence>
<dbReference type="STRING" id="1077936.SAMN05421545_2861"/>
<accession>A0A1N6ZAM3</accession>
<evidence type="ECO:0000256" key="8">
    <source>
        <dbReference type="ARBA" id="ARBA00022989"/>
    </source>
</evidence>
<evidence type="ECO:0000256" key="4">
    <source>
        <dbReference type="ARBA" id="ARBA00022553"/>
    </source>
</evidence>
<dbReference type="Gene3D" id="3.30.565.10">
    <property type="entry name" value="Histidine kinase-like ATPase, C-terminal domain"/>
    <property type="match status" value="1"/>
</dbReference>
<keyword evidence="5" id="KW-0808">Transferase</keyword>
<evidence type="ECO:0000256" key="11">
    <source>
        <dbReference type="SAM" id="Phobius"/>
    </source>
</evidence>
<dbReference type="SMART" id="SM00304">
    <property type="entry name" value="HAMP"/>
    <property type="match status" value="1"/>
</dbReference>
<dbReference type="CDD" id="cd00082">
    <property type="entry name" value="HisKA"/>
    <property type="match status" value="1"/>
</dbReference>
<dbReference type="InterPro" id="IPR050428">
    <property type="entry name" value="TCS_sensor_his_kinase"/>
</dbReference>
<dbReference type="SUPFAM" id="SSF55874">
    <property type="entry name" value="ATPase domain of HSP90 chaperone/DNA topoisomerase II/histidine kinase"/>
    <property type="match status" value="1"/>
</dbReference>
<dbReference type="Gene3D" id="1.10.287.130">
    <property type="match status" value="1"/>
</dbReference>
<evidence type="ECO:0000256" key="1">
    <source>
        <dbReference type="ARBA" id="ARBA00000085"/>
    </source>
</evidence>
<protein>
    <recommendedName>
        <fullName evidence="3">histidine kinase</fullName>
        <ecNumber evidence="3">2.7.13.3</ecNumber>
    </recommendedName>
</protein>
<dbReference type="RefSeq" id="WP_007651977.1">
    <property type="nucleotide sequence ID" value="NZ_FTNM01000004.1"/>
</dbReference>
<dbReference type="InterPro" id="IPR004358">
    <property type="entry name" value="Sig_transdc_His_kin-like_C"/>
</dbReference>
<dbReference type="PANTHER" id="PTHR45436">
    <property type="entry name" value="SENSOR HISTIDINE KINASE YKOH"/>
    <property type="match status" value="1"/>
</dbReference>
<keyword evidence="6 11" id="KW-0812">Transmembrane</keyword>
<dbReference type="Pfam" id="PF00512">
    <property type="entry name" value="HisKA"/>
    <property type="match status" value="1"/>
</dbReference>
<dbReference type="SUPFAM" id="SSF158472">
    <property type="entry name" value="HAMP domain-like"/>
    <property type="match status" value="1"/>
</dbReference>
<dbReference type="CDD" id="cd06225">
    <property type="entry name" value="HAMP"/>
    <property type="match status" value="1"/>
</dbReference>
<organism evidence="14 15">
    <name type="scientific">Pontibacter lucknowensis</name>
    <dbReference type="NCBI Taxonomy" id="1077936"/>
    <lineage>
        <taxon>Bacteria</taxon>
        <taxon>Pseudomonadati</taxon>
        <taxon>Bacteroidota</taxon>
        <taxon>Cytophagia</taxon>
        <taxon>Cytophagales</taxon>
        <taxon>Hymenobacteraceae</taxon>
        <taxon>Pontibacter</taxon>
    </lineage>
</organism>
<evidence type="ECO:0000256" key="5">
    <source>
        <dbReference type="ARBA" id="ARBA00022679"/>
    </source>
</evidence>
<gene>
    <name evidence="14" type="ORF">SAMN05421545_2861</name>
</gene>
<dbReference type="EC" id="2.7.13.3" evidence="3"/>
<evidence type="ECO:0000313" key="14">
    <source>
        <dbReference type="EMBL" id="SIR23819.1"/>
    </source>
</evidence>
<keyword evidence="15" id="KW-1185">Reference proteome</keyword>
<dbReference type="InterPro" id="IPR003661">
    <property type="entry name" value="HisK_dim/P_dom"/>
</dbReference>
<name>A0A1N6ZAM3_9BACT</name>
<dbReference type="PANTHER" id="PTHR45436:SF5">
    <property type="entry name" value="SENSOR HISTIDINE KINASE TRCS"/>
    <property type="match status" value="1"/>
</dbReference>
<dbReference type="SMART" id="SM00387">
    <property type="entry name" value="HATPase_c"/>
    <property type="match status" value="1"/>
</dbReference>
<feature type="transmembrane region" description="Helical" evidence="11">
    <location>
        <begin position="155"/>
        <end position="176"/>
    </location>
</feature>
<dbReference type="PROSITE" id="PS50109">
    <property type="entry name" value="HIS_KIN"/>
    <property type="match status" value="1"/>
</dbReference>
<dbReference type="GO" id="GO:0016020">
    <property type="term" value="C:membrane"/>
    <property type="evidence" value="ECO:0007669"/>
    <property type="project" value="UniProtKB-SubCell"/>
</dbReference>
<feature type="transmembrane region" description="Helical" evidence="11">
    <location>
        <begin position="12"/>
        <end position="30"/>
    </location>
</feature>